<accession>A0AAW9Q230</accession>
<organism evidence="1 2">
    <name type="scientific">Tumidithrix elongata BACA0141</name>
    <dbReference type="NCBI Taxonomy" id="2716417"/>
    <lineage>
        <taxon>Bacteria</taxon>
        <taxon>Bacillati</taxon>
        <taxon>Cyanobacteriota</taxon>
        <taxon>Cyanophyceae</taxon>
        <taxon>Pseudanabaenales</taxon>
        <taxon>Pseudanabaenaceae</taxon>
        <taxon>Tumidithrix</taxon>
        <taxon>Tumidithrix elongata</taxon>
    </lineage>
</organism>
<dbReference type="RefSeq" id="WP_330484681.1">
    <property type="nucleotide sequence ID" value="NZ_JAZBJZ010000069.1"/>
</dbReference>
<dbReference type="Proteomes" id="UP001333818">
    <property type="component" value="Unassembled WGS sequence"/>
</dbReference>
<gene>
    <name evidence="1" type="ORF">V2H45_16035</name>
</gene>
<dbReference type="AlphaFoldDB" id="A0AAW9Q230"/>
<sequence>MALDIVLNELSLETPASDRAIARQWMTNLIQTVRSINAQTKSQAILRSYYDFHSTFLTSNYALRQWLNDNSVDREERRFIRSLTTKAPFSEGILESDEVHSIENNIGSCEFRYQGKLAIGLGIAHLLDVISVSVTSASCWDCSYLDLDAISIDEDDAKITIVHASRKEHIQDHVEWIKNHVYGNIDGRDLWNQKEKLFPNLQFCASVEKQLQSLSIGNSMLNPVKNRLLELQKYAENWTEGGFDSNKLACKATPESEATLQQYSQERTFICPDDQKRIFSWHVRLTPLAWRIHFYPEQSRKILIGYIGNHLPTAKFN</sequence>
<keyword evidence="2" id="KW-1185">Reference proteome</keyword>
<protein>
    <submittedName>
        <fullName evidence="1">Uncharacterized protein</fullName>
    </submittedName>
</protein>
<evidence type="ECO:0000313" key="2">
    <source>
        <dbReference type="Proteomes" id="UP001333818"/>
    </source>
</evidence>
<name>A0AAW9Q230_9CYAN</name>
<evidence type="ECO:0000313" key="1">
    <source>
        <dbReference type="EMBL" id="MEE3718249.1"/>
    </source>
</evidence>
<proteinExistence type="predicted"/>
<comment type="caution">
    <text evidence="1">The sequence shown here is derived from an EMBL/GenBank/DDBJ whole genome shotgun (WGS) entry which is preliminary data.</text>
</comment>
<dbReference type="EMBL" id="JAZBJZ010000069">
    <property type="protein sequence ID" value="MEE3718249.1"/>
    <property type="molecule type" value="Genomic_DNA"/>
</dbReference>
<reference evidence="1" key="1">
    <citation type="submission" date="2024-01" db="EMBL/GenBank/DDBJ databases">
        <title>Bank of Algae and Cyanobacteria of the Azores (BACA) strain genomes.</title>
        <authorList>
            <person name="Luz R."/>
            <person name="Cordeiro R."/>
            <person name="Fonseca A."/>
            <person name="Goncalves V."/>
        </authorList>
    </citation>
    <scope>NUCLEOTIDE SEQUENCE</scope>
    <source>
        <strain evidence="1">BACA0141</strain>
    </source>
</reference>